<dbReference type="GO" id="GO:0016853">
    <property type="term" value="F:isomerase activity"/>
    <property type="evidence" value="ECO:0007669"/>
    <property type="project" value="UniProtKB-KW"/>
</dbReference>
<keyword evidence="2" id="KW-0862">Zinc</keyword>
<keyword evidence="1" id="KW-0479">Metal-binding</keyword>
<dbReference type="Proteomes" id="UP000051686">
    <property type="component" value="Unassembled WGS sequence"/>
</dbReference>
<dbReference type="CDD" id="cd07010">
    <property type="entry name" value="cupin_PMI_type_I_N_bac"/>
    <property type="match status" value="1"/>
</dbReference>
<dbReference type="PANTHER" id="PTHR42742:SF3">
    <property type="entry name" value="FRUCTOKINASE"/>
    <property type="match status" value="1"/>
</dbReference>
<dbReference type="PATRIC" id="fig|1423777.3.peg.1051"/>
<sequence>MDENQLNVKVADKLTTDRVFGRMTQYSLEEFYPDYLEQRKIFEHPKGLNVIYGTGAAILAPEPDILIYCDLARWKIQLRYRAGMSNWHRHNEQEDALRKFKGGYFLDWRWADQLKKQLLPKMDFYLDTNIKKKPRMIAGIDLLHGLAEVITGPYRTVPYFDESVWGGCWMKKNFKLSDSKPNYGWAFDGVPEENSLYLRYGTVRIEVPATNLLLVAPQKVLGVKVYARFGAEFPLRFDYLDTVKGGNLSLQVHPLTEYIKAKYGMGYTQDESYYILKATPKSAVYLGVKDDVNKEALSSDLKAAEEGKLQFAAEKYVNKFPAKQGDHFLIPAGTIHCGGSETVILEISATPYIFTFKMWDWGRVGLDKKPRPIHLKEGLDNLQWQRDTKWVKENLINHVIPISLQQNEVIERTGLAESFEFIETWRHRIKTAGKFENHGSVNMLNMVVGEKAVVKSPHGSFADFEIHFGETFIVPAMIEEYLIEKETDKEEIIVLQAFVK</sequence>
<protein>
    <submittedName>
        <fullName evidence="3">Mannose-6-phosphate isomerase</fullName>
    </submittedName>
</protein>
<dbReference type="InterPro" id="IPR011051">
    <property type="entry name" value="RmlC_Cupin_sf"/>
</dbReference>
<proteinExistence type="predicted"/>
<name>A0A0R1MIG6_9LACO</name>
<dbReference type="AlphaFoldDB" id="A0A0R1MIG6"/>
<evidence type="ECO:0000313" key="3">
    <source>
        <dbReference type="EMBL" id="KRL05074.1"/>
    </source>
</evidence>
<dbReference type="SUPFAM" id="SSF51182">
    <property type="entry name" value="RmlC-like cupins"/>
    <property type="match status" value="1"/>
</dbReference>
<keyword evidence="4" id="KW-1185">Reference proteome</keyword>
<dbReference type="InterPro" id="IPR051804">
    <property type="entry name" value="Carb_Metab_Reg_Kinase/Isom"/>
</dbReference>
<evidence type="ECO:0000256" key="1">
    <source>
        <dbReference type="ARBA" id="ARBA00022723"/>
    </source>
</evidence>
<keyword evidence="3" id="KW-0413">Isomerase</keyword>
<dbReference type="STRING" id="1423777.FD46_GL001016"/>
<comment type="caution">
    <text evidence="3">The sequence shown here is derived from an EMBL/GenBank/DDBJ whole genome shotgun (WGS) entry which is preliminary data.</text>
</comment>
<gene>
    <name evidence="3" type="ORF">FD46_GL001016</name>
</gene>
<dbReference type="GO" id="GO:0046872">
    <property type="term" value="F:metal ion binding"/>
    <property type="evidence" value="ECO:0007669"/>
    <property type="project" value="UniProtKB-KW"/>
</dbReference>
<dbReference type="RefSeq" id="WP_202813463.1">
    <property type="nucleotide sequence ID" value="NZ_AZEH01000034.1"/>
</dbReference>
<evidence type="ECO:0000313" key="4">
    <source>
        <dbReference type="Proteomes" id="UP000051686"/>
    </source>
</evidence>
<organism evidence="3 4">
    <name type="scientific">Liquorilactobacillus oeni DSM 19972</name>
    <dbReference type="NCBI Taxonomy" id="1423777"/>
    <lineage>
        <taxon>Bacteria</taxon>
        <taxon>Bacillati</taxon>
        <taxon>Bacillota</taxon>
        <taxon>Bacilli</taxon>
        <taxon>Lactobacillales</taxon>
        <taxon>Lactobacillaceae</taxon>
        <taxon>Liquorilactobacillus</taxon>
    </lineage>
</organism>
<dbReference type="PANTHER" id="PTHR42742">
    <property type="entry name" value="TRANSCRIPTIONAL REPRESSOR MPRA"/>
    <property type="match status" value="1"/>
</dbReference>
<dbReference type="Gene3D" id="2.60.120.10">
    <property type="entry name" value="Jelly Rolls"/>
    <property type="match status" value="1"/>
</dbReference>
<accession>A0A0R1MIG6</accession>
<reference evidence="3 4" key="1">
    <citation type="journal article" date="2015" name="Genome Announc.">
        <title>Expanding the biotechnology potential of lactobacilli through comparative genomics of 213 strains and associated genera.</title>
        <authorList>
            <person name="Sun Z."/>
            <person name="Harris H.M."/>
            <person name="McCann A."/>
            <person name="Guo C."/>
            <person name="Argimon S."/>
            <person name="Zhang W."/>
            <person name="Yang X."/>
            <person name="Jeffery I.B."/>
            <person name="Cooney J.C."/>
            <person name="Kagawa T.F."/>
            <person name="Liu W."/>
            <person name="Song Y."/>
            <person name="Salvetti E."/>
            <person name="Wrobel A."/>
            <person name="Rasinkangas P."/>
            <person name="Parkhill J."/>
            <person name="Rea M.C."/>
            <person name="O'Sullivan O."/>
            <person name="Ritari J."/>
            <person name="Douillard F.P."/>
            <person name="Paul Ross R."/>
            <person name="Yang R."/>
            <person name="Briner A.E."/>
            <person name="Felis G.E."/>
            <person name="de Vos W.M."/>
            <person name="Barrangou R."/>
            <person name="Klaenhammer T.R."/>
            <person name="Caufield P.W."/>
            <person name="Cui Y."/>
            <person name="Zhang H."/>
            <person name="O'Toole P.W."/>
        </authorList>
    </citation>
    <scope>NUCLEOTIDE SEQUENCE [LARGE SCALE GENOMIC DNA]</scope>
    <source>
        <strain evidence="3 4">DSM 19972</strain>
    </source>
</reference>
<dbReference type="EMBL" id="AZEH01000034">
    <property type="protein sequence ID" value="KRL05074.1"/>
    <property type="molecule type" value="Genomic_DNA"/>
</dbReference>
<evidence type="ECO:0000256" key="2">
    <source>
        <dbReference type="ARBA" id="ARBA00022833"/>
    </source>
</evidence>
<dbReference type="InterPro" id="IPR014710">
    <property type="entry name" value="RmlC-like_jellyroll"/>
</dbReference>